<evidence type="ECO:0000313" key="3">
    <source>
        <dbReference type="Proteomes" id="UP000192247"/>
    </source>
</evidence>
<reference evidence="2 3" key="1">
    <citation type="journal article" date="2017" name="Gigascience">
        <title>Draft genome of the honey bee ectoparasitic mite, Tropilaelaps mercedesae, is shaped by the parasitic life history.</title>
        <authorList>
            <person name="Dong X."/>
            <person name="Armstrong S.D."/>
            <person name="Xia D."/>
            <person name="Makepeace B.L."/>
            <person name="Darby A.C."/>
            <person name="Kadowaki T."/>
        </authorList>
    </citation>
    <scope>NUCLEOTIDE SEQUENCE [LARGE SCALE GENOMIC DNA]</scope>
    <source>
        <strain evidence="2">Wuxi-XJTLU</strain>
    </source>
</reference>
<protein>
    <submittedName>
        <fullName evidence="2">Uncharacterized protein</fullName>
    </submittedName>
</protein>
<keyword evidence="3" id="KW-1185">Reference proteome</keyword>
<sequence length="180" mass="19492">MEISARPPGVLEATSALQRAVSASSSRQRTPTEDTATITSSTSVKPAALRSTTQSTIDADMSYRYTSSSYKYRSTGEDESSSTTRRTSIRSGGGLDDDDGISSSLSRTSRVTRTIISGSDEPETTYATTMRRRSSRLTSDGNDTFGLSRRGIDEDSTSRLSRRLADDIADEAFSSKRTKV</sequence>
<name>A0A1V9X9L3_9ACAR</name>
<feature type="compositionally biased region" description="Low complexity" evidence="1">
    <location>
        <begin position="62"/>
        <end position="73"/>
    </location>
</feature>
<dbReference type="AlphaFoldDB" id="A0A1V9X9L3"/>
<accession>A0A1V9X9L3</accession>
<dbReference type="InParanoid" id="A0A1V9X9L3"/>
<feature type="compositionally biased region" description="Low complexity" evidence="1">
    <location>
        <begin position="81"/>
        <end position="90"/>
    </location>
</feature>
<organism evidence="2 3">
    <name type="scientific">Tropilaelaps mercedesae</name>
    <dbReference type="NCBI Taxonomy" id="418985"/>
    <lineage>
        <taxon>Eukaryota</taxon>
        <taxon>Metazoa</taxon>
        <taxon>Ecdysozoa</taxon>
        <taxon>Arthropoda</taxon>
        <taxon>Chelicerata</taxon>
        <taxon>Arachnida</taxon>
        <taxon>Acari</taxon>
        <taxon>Parasitiformes</taxon>
        <taxon>Mesostigmata</taxon>
        <taxon>Gamasina</taxon>
        <taxon>Dermanyssoidea</taxon>
        <taxon>Laelapidae</taxon>
        <taxon>Tropilaelaps</taxon>
    </lineage>
</organism>
<gene>
    <name evidence="2" type="ORF">BIW11_11885</name>
</gene>
<evidence type="ECO:0000313" key="2">
    <source>
        <dbReference type="EMBL" id="OQR70048.1"/>
    </source>
</evidence>
<evidence type="ECO:0000256" key="1">
    <source>
        <dbReference type="SAM" id="MobiDB-lite"/>
    </source>
</evidence>
<feature type="compositionally biased region" description="Polar residues" evidence="1">
    <location>
        <begin position="33"/>
        <end position="57"/>
    </location>
</feature>
<feature type="compositionally biased region" description="Low complexity" evidence="1">
    <location>
        <begin position="15"/>
        <end position="29"/>
    </location>
</feature>
<feature type="region of interest" description="Disordered" evidence="1">
    <location>
        <begin position="1"/>
        <end position="160"/>
    </location>
</feature>
<dbReference type="Proteomes" id="UP000192247">
    <property type="component" value="Unassembled WGS sequence"/>
</dbReference>
<dbReference type="EMBL" id="MNPL01018664">
    <property type="protein sequence ID" value="OQR70048.1"/>
    <property type="molecule type" value="Genomic_DNA"/>
</dbReference>
<comment type="caution">
    <text evidence="2">The sequence shown here is derived from an EMBL/GenBank/DDBJ whole genome shotgun (WGS) entry which is preliminary data.</text>
</comment>
<feature type="compositionally biased region" description="Low complexity" evidence="1">
    <location>
        <begin position="101"/>
        <end position="119"/>
    </location>
</feature>
<proteinExistence type="predicted"/>